<name>A0ABT3N1Y3_9GAMM</name>
<feature type="domain" description="CN hydrolase" evidence="3">
    <location>
        <begin position="2"/>
        <end position="246"/>
    </location>
</feature>
<dbReference type="Proteomes" id="UP001209854">
    <property type="component" value="Unassembled WGS sequence"/>
</dbReference>
<comment type="similarity">
    <text evidence="1">Belongs to the carbon-nitrogen hydrolase superfamily. NIT1/NIT2 family.</text>
</comment>
<keyword evidence="2 4" id="KW-0378">Hydrolase</keyword>
<evidence type="ECO:0000256" key="2">
    <source>
        <dbReference type="ARBA" id="ARBA00022801"/>
    </source>
</evidence>
<dbReference type="EMBL" id="JAPFCC010000001">
    <property type="protein sequence ID" value="MCW7555640.1"/>
    <property type="molecule type" value="Genomic_DNA"/>
</dbReference>
<evidence type="ECO:0000259" key="3">
    <source>
        <dbReference type="PROSITE" id="PS50263"/>
    </source>
</evidence>
<gene>
    <name evidence="4" type="ORF">NX722_24040</name>
</gene>
<protein>
    <submittedName>
        <fullName evidence="4">Carbon-nitrogen hydrolase family protein</fullName>
    </submittedName>
</protein>
<evidence type="ECO:0000313" key="4">
    <source>
        <dbReference type="EMBL" id="MCW7555640.1"/>
    </source>
</evidence>
<dbReference type="PANTHER" id="PTHR23088:SF27">
    <property type="entry name" value="DEAMINATED GLUTATHIONE AMIDASE"/>
    <property type="match status" value="1"/>
</dbReference>
<organism evidence="4 5">
    <name type="scientific">Endozoicomonas gorgoniicola</name>
    <dbReference type="NCBI Taxonomy" id="1234144"/>
    <lineage>
        <taxon>Bacteria</taxon>
        <taxon>Pseudomonadati</taxon>
        <taxon>Pseudomonadota</taxon>
        <taxon>Gammaproteobacteria</taxon>
        <taxon>Oceanospirillales</taxon>
        <taxon>Endozoicomonadaceae</taxon>
        <taxon>Endozoicomonas</taxon>
    </lineage>
</organism>
<dbReference type="PROSITE" id="PS50263">
    <property type="entry name" value="CN_HYDROLASE"/>
    <property type="match status" value="1"/>
</dbReference>
<reference evidence="4 5" key="1">
    <citation type="submission" date="2022-10" db="EMBL/GenBank/DDBJ databases">
        <title>High-quality genome sequences of two octocoral-associated bacteria, Endozoicomonas euniceicola EF212 and Endozoicomonas gorgoniicola PS125.</title>
        <authorList>
            <person name="Chiou Y.-J."/>
            <person name="Chen Y.-H."/>
        </authorList>
    </citation>
    <scope>NUCLEOTIDE SEQUENCE [LARGE SCALE GENOMIC DNA]</scope>
    <source>
        <strain evidence="4 5">PS125</strain>
    </source>
</reference>
<sequence>MLKAAVVQLCSSNNIRDNLAHIDAQLAPIINEAVDLILLPECFARFGGDVSAFGKNTTEVRQWMADTARRHKAWLIGGSIPFQVDAGQNSRASCFVFNPQGLLESRYDKIHLFDASVADQQRLYQESSDYSAGDQPLVVDIGEAQIGLSICYDLRFPELFRKLVSAGANIITVPSAFTHATGQSHWEVLLRARAIENQCYVLAANQGGVHPNKRQTWGHSMIISPWGEVLAQAEKDPVVLTADLDMKLLQEIRTKMPCLKHRKL</sequence>
<accession>A0ABT3N1Y3</accession>
<keyword evidence="5" id="KW-1185">Reference proteome</keyword>
<dbReference type="PROSITE" id="PS01227">
    <property type="entry name" value="UPF0012"/>
    <property type="match status" value="1"/>
</dbReference>
<dbReference type="InterPro" id="IPR045254">
    <property type="entry name" value="Nit1/2_C-N_Hydrolase"/>
</dbReference>
<dbReference type="RefSeq" id="WP_262565395.1">
    <property type="nucleotide sequence ID" value="NZ_JAPFCC010000001.1"/>
</dbReference>
<dbReference type="Gene3D" id="3.60.110.10">
    <property type="entry name" value="Carbon-nitrogen hydrolase"/>
    <property type="match status" value="1"/>
</dbReference>
<dbReference type="InterPro" id="IPR003010">
    <property type="entry name" value="C-N_Hydrolase"/>
</dbReference>
<dbReference type="PANTHER" id="PTHR23088">
    <property type="entry name" value="NITRILASE-RELATED"/>
    <property type="match status" value="1"/>
</dbReference>
<dbReference type="Pfam" id="PF00795">
    <property type="entry name" value="CN_hydrolase"/>
    <property type="match status" value="1"/>
</dbReference>
<evidence type="ECO:0000256" key="1">
    <source>
        <dbReference type="ARBA" id="ARBA00010613"/>
    </source>
</evidence>
<evidence type="ECO:0000313" key="5">
    <source>
        <dbReference type="Proteomes" id="UP001209854"/>
    </source>
</evidence>
<dbReference type="InterPro" id="IPR001110">
    <property type="entry name" value="UPF0012_CS"/>
</dbReference>
<dbReference type="SUPFAM" id="SSF56317">
    <property type="entry name" value="Carbon-nitrogen hydrolase"/>
    <property type="match status" value="1"/>
</dbReference>
<proteinExistence type="inferred from homology"/>
<comment type="caution">
    <text evidence="4">The sequence shown here is derived from an EMBL/GenBank/DDBJ whole genome shotgun (WGS) entry which is preliminary data.</text>
</comment>
<dbReference type="GO" id="GO:0016787">
    <property type="term" value="F:hydrolase activity"/>
    <property type="evidence" value="ECO:0007669"/>
    <property type="project" value="UniProtKB-KW"/>
</dbReference>
<dbReference type="CDD" id="cd07572">
    <property type="entry name" value="nit"/>
    <property type="match status" value="1"/>
</dbReference>
<dbReference type="InterPro" id="IPR036526">
    <property type="entry name" value="C-N_Hydrolase_sf"/>
</dbReference>